<feature type="compositionally biased region" description="Low complexity" evidence="1">
    <location>
        <begin position="144"/>
        <end position="154"/>
    </location>
</feature>
<dbReference type="EMBL" id="JANBPU010000124">
    <property type="protein sequence ID" value="KAJ1915907.1"/>
    <property type="molecule type" value="Genomic_DNA"/>
</dbReference>
<feature type="compositionally biased region" description="Low complexity" evidence="1">
    <location>
        <begin position="976"/>
        <end position="994"/>
    </location>
</feature>
<dbReference type="SUPFAM" id="SSF55277">
    <property type="entry name" value="GYF domain"/>
    <property type="match status" value="1"/>
</dbReference>
<organism evidence="3 4">
    <name type="scientific">Mycoemilia scoparia</name>
    <dbReference type="NCBI Taxonomy" id="417184"/>
    <lineage>
        <taxon>Eukaryota</taxon>
        <taxon>Fungi</taxon>
        <taxon>Fungi incertae sedis</taxon>
        <taxon>Zoopagomycota</taxon>
        <taxon>Kickxellomycotina</taxon>
        <taxon>Kickxellomycetes</taxon>
        <taxon>Kickxellales</taxon>
        <taxon>Kickxellaceae</taxon>
        <taxon>Mycoemilia</taxon>
    </lineage>
</organism>
<feature type="region of interest" description="Disordered" evidence="1">
    <location>
        <begin position="913"/>
        <end position="1011"/>
    </location>
</feature>
<dbReference type="OrthoDB" id="48509at2759"/>
<evidence type="ECO:0000313" key="3">
    <source>
        <dbReference type="EMBL" id="KAJ1915907.1"/>
    </source>
</evidence>
<evidence type="ECO:0000313" key="4">
    <source>
        <dbReference type="Proteomes" id="UP001150538"/>
    </source>
</evidence>
<feature type="region of interest" description="Disordered" evidence="1">
    <location>
        <begin position="1105"/>
        <end position="1124"/>
    </location>
</feature>
<dbReference type="PANTHER" id="PTHR14445">
    <property type="entry name" value="GRB10 INTERACTING GYF PROTEIN"/>
    <property type="match status" value="1"/>
</dbReference>
<name>A0A9W7ZX95_9FUNG</name>
<feature type="region of interest" description="Disordered" evidence="1">
    <location>
        <begin position="471"/>
        <end position="491"/>
    </location>
</feature>
<dbReference type="InterPro" id="IPR051640">
    <property type="entry name" value="GRB10-interact_GYF"/>
</dbReference>
<feature type="compositionally biased region" description="Polar residues" evidence="1">
    <location>
        <begin position="55"/>
        <end position="66"/>
    </location>
</feature>
<feature type="compositionally biased region" description="Basic and acidic residues" evidence="1">
    <location>
        <begin position="864"/>
        <end position="873"/>
    </location>
</feature>
<evidence type="ECO:0000259" key="2">
    <source>
        <dbReference type="PROSITE" id="PS50829"/>
    </source>
</evidence>
<keyword evidence="4" id="KW-1185">Reference proteome</keyword>
<feature type="compositionally biased region" description="Polar residues" evidence="1">
    <location>
        <begin position="481"/>
        <end position="491"/>
    </location>
</feature>
<feature type="compositionally biased region" description="Polar residues" evidence="1">
    <location>
        <begin position="36"/>
        <end position="46"/>
    </location>
</feature>
<dbReference type="PANTHER" id="PTHR14445:SF36">
    <property type="entry name" value="FI03272P-RELATED"/>
    <property type="match status" value="1"/>
</dbReference>
<dbReference type="AlphaFoldDB" id="A0A9W7ZX95"/>
<feature type="compositionally biased region" description="Low complexity" evidence="1">
    <location>
        <begin position="928"/>
        <end position="963"/>
    </location>
</feature>
<dbReference type="SMART" id="SM00444">
    <property type="entry name" value="GYF"/>
    <property type="match status" value="1"/>
</dbReference>
<feature type="region of interest" description="Disordered" evidence="1">
    <location>
        <begin position="1"/>
        <end position="74"/>
    </location>
</feature>
<feature type="region of interest" description="Disordered" evidence="1">
    <location>
        <begin position="655"/>
        <end position="754"/>
    </location>
</feature>
<feature type="compositionally biased region" description="Low complexity" evidence="1">
    <location>
        <begin position="685"/>
        <end position="696"/>
    </location>
</feature>
<comment type="caution">
    <text evidence="3">The sequence shown here is derived from an EMBL/GenBank/DDBJ whole genome shotgun (WGS) entry which is preliminary data.</text>
</comment>
<dbReference type="InterPro" id="IPR003169">
    <property type="entry name" value="GYF"/>
</dbReference>
<accession>A0A9W7ZX95</accession>
<dbReference type="GO" id="GO:0005829">
    <property type="term" value="C:cytosol"/>
    <property type="evidence" value="ECO:0007669"/>
    <property type="project" value="TreeGrafter"/>
</dbReference>
<feature type="domain" description="GYF" evidence="2">
    <location>
        <begin position="358"/>
        <end position="405"/>
    </location>
</feature>
<gene>
    <name evidence="3" type="primary">SMY2</name>
    <name evidence="3" type="ORF">H4219_004067</name>
</gene>
<protein>
    <submittedName>
        <fullName evidence="3">Kinesin-like protein</fullName>
    </submittedName>
</protein>
<feature type="compositionally biased region" description="Polar residues" evidence="1">
    <location>
        <begin position="841"/>
        <end position="854"/>
    </location>
</feature>
<dbReference type="InterPro" id="IPR035445">
    <property type="entry name" value="GYF-like_dom_sf"/>
</dbReference>
<feature type="compositionally biased region" description="Polar residues" evidence="1">
    <location>
        <begin position="665"/>
        <end position="684"/>
    </location>
</feature>
<feature type="region of interest" description="Disordered" evidence="1">
    <location>
        <begin position="144"/>
        <end position="226"/>
    </location>
</feature>
<reference evidence="3" key="1">
    <citation type="submission" date="2022-07" db="EMBL/GenBank/DDBJ databases">
        <title>Phylogenomic reconstructions and comparative analyses of Kickxellomycotina fungi.</title>
        <authorList>
            <person name="Reynolds N.K."/>
            <person name="Stajich J.E."/>
            <person name="Barry K."/>
            <person name="Grigoriev I.V."/>
            <person name="Crous P."/>
            <person name="Smith M.E."/>
        </authorList>
    </citation>
    <scope>NUCLEOTIDE SEQUENCE</scope>
    <source>
        <strain evidence="3">NBRC 100468</strain>
    </source>
</reference>
<proteinExistence type="predicted"/>
<feature type="region of interest" description="Disordered" evidence="1">
    <location>
        <begin position="772"/>
        <end position="894"/>
    </location>
</feature>
<dbReference type="Gene3D" id="3.30.1490.40">
    <property type="match status" value="1"/>
</dbReference>
<dbReference type="Pfam" id="PF02213">
    <property type="entry name" value="GYF"/>
    <property type="match status" value="1"/>
</dbReference>
<feature type="compositionally biased region" description="Basic and acidic residues" evidence="1">
    <location>
        <begin position="719"/>
        <end position="741"/>
    </location>
</feature>
<feature type="compositionally biased region" description="Polar residues" evidence="1">
    <location>
        <begin position="874"/>
        <end position="886"/>
    </location>
</feature>
<evidence type="ECO:0000256" key="1">
    <source>
        <dbReference type="SAM" id="MobiDB-lite"/>
    </source>
</evidence>
<sequence length="1124" mass="122702">MRGATNASKAGGAGNTIDPGATGQSTEQQQQHQQEPHNSGNNSGSAATKYESEKQSPPNSAGSQTYIGVAGKGSDQLHPFRYTRDFILNLYKTMELPIDFVKNDIATSPTINPPIGLKKMTEDELKLFKGPVNSNLTKRFIMQQQQQQQHMQQQARHQVSGGSWTRGGRSKNYTNPAASGGGNNLNNRGSHVGIRHKQQQDGGSVKDERRKPTTAAEDGLDDDRPNMWAGMNIQRNMVGSFGADGVFRIDGIDDKGLELESLESGLPSNDLGSVITSGLDQPLQAQPPLQQQQSALENYLEGNLVDKSALLSQGEPVTSKQDNDGFLPSYITGQRNDLTQETIANATMGQSMGQSSLNIRWWYRDAYENIQGPFPTENMEDWYRNGYFPSNLDVKFGDRDFEPLSSLIYKVNDIKTPFTTFVNFTIMDPNFSSTENIGLGDASISSSTADLPVTGSERLSDLPHLDIWASQQQEKADAPTSGAQPNPISNNIQLSQSNARENTLRQSANIQAQDPNKAQQSLQILSILEFQHQQITKFIELQQSIVLIQHTGQQKLMEITAAFRQEEQKLQLQGATQDMYIQLQQRFQLFESQERHRVDQEIQAHTSYLLQIEQTFDPLVHDTIRQGGLEYALNFIREQINVTRSQISADPQLLSGQQPMHVHGQSENIGNNVPSNTANQSEDSQGQQQQQQQQQQPAKPEADASQAVESKSTPGFVNDDVKSLEKKLEDAKISEDKKESIDQSPNKPHIDAPVLEVKNVWNKPKVVYDKDDIANELSKQKDIPKSSGTQKDNTKDDSADSVKGAKSANQSQKKGNSKSAKIILSSTTTTKIEPPSPTMPSTPWGNKGASSTPKKSLAEIQQEEEARAHENRQSKQSNHVISTSASGLKEEPSGRKIYVQLLNTESQSEKIVSQGGSVWNTPGGLTGGAAHTSSTSTNAALAHSPLVRGGSSRNGSERSPPSSVAVAPRTIGNTISSPPASFAATASSSSRASSGNAKQKPGKSGSNGPHTPSLQFITWCRAKLRGLHGINVDEFIQVLLSFPLNPPKSSLDIITEQVHAYSKDLNGRQFAEEFVKKRKEDAAGTFSSNIANSVAINSGFGKSSSNDTPANAFQVVGKKGRRRN</sequence>
<feature type="compositionally biased region" description="Basic and acidic residues" evidence="1">
    <location>
        <begin position="772"/>
        <end position="784"/>
    </location>
</feature>
<feature type="compositionally biased region" description="Low complexity" evidence="1">
    <location>
        <begin position="817"/>
        <end position="832"/>
    </location>
</feature>
<dbReference type="Proteomes" id="UP001150538">
    <property type="component" value="Unassembled WGS sequence"/>
</dbReference>
<dbReference type="PROSITE" id="PS50829">
    <property type="entry name" value="GYF"/>
    <property type="match status" value="1"/>
</dbReference>